<comment type="subcellular location">
    <subcellularLocation>
        <location evidence="1">Membrane</location>
    </subcellularLocation>
</comment>
<proteinExistence type="predicted"/>
<keyword evidence="2" id="KW-0547">Nucleotide-binding</keyword>
<dbReference type="InterPro" id="IPR045063">
    <property type="entry name" value="Dynamin_N"/>
</dbReference>
<dbReference type="RefSeq" id="WP_089366990.1">
    <property type="nucleotide sequence ID" value="NZ_CP023863.1"/>
</dbReference>
<dbReference type="GO" id="GO:0003924">
    <property type="term" value="F:GTPase activity"/>
    <property type="evidence" value="ECO:0007669"/>
    <property type="project" value="InterPro"/>
</dbReference>
<dbReference type="GO" id="GO:0016020">
    <property type="term" value="C:membrane"/>
    <property type="evidence" value="ECO:0007669"/>
    <property type="project" value="UniProtKB-SubCell"/>
</dbReference>
<protein>
    <submittedName>
        <fullName evidence="7">Dynamin family protein</fullName>
    </submittedName>
</protein>
<evidence type="ECO:0000313" key="7">
    <source>
        <dbReference type="EMBL" id="SNS06413.1"/>
    </source>
</evidence>
<dbReference type="EMBL" id="FZNZ01000034">
    <property type="protein sequence ID" value="SNS06413.1"/>
    <property type="molecule type" value="Genomic_DNA"/>
</dbReference>
<keyword evidence="4" id="KW-0342">GTP-binding</keyword>
<dbReference type="OrthoDB" id="9816479at2"/>
<dbReference type="Proteomes" id="UP000198427">
    <property type="component" value="Unassembled WGS sequence"/>
</dbReference>
<dbReference type="Gene3D" id="3.40.50.300">
    <property type="entry name" value="P-loop containing nucleotide triphosphate hydrolases"/>
    <property type="match status" value="2"/>
</dbReference>
<dbReference type="SUPFAM" id="SSF52540">
    <property type="entry name" value="P-loop containing nucleoside triphosphate hydrolases"/>
    <property type="match status" value="1"/>
</dbReference>
<dbReference type="GeneID" id="94028172"/>
<dbReference type="AlphaFoldDB" id="A0A2K9HBK0"/>
<feature type="domain" description="Dynamin N-terminal" evidence="6">
    <location>
        <begin position="58"/>
        <end position="253"/>
    </location>
</feature>
<dbReference type="GO" id="GO:0005525">
    <property type="term" value="F:GTP binding"/>
    <property type="evidence" value="ECO:0007669"/>
    <property type="project" value="UniProtKB-KW"/>
</dbReference>
<evidence type="ECO:0000259" key="6">
    <source>
        <dbReference type="Pfam" id="PF00350"/>
    </source>
</evidence>
<gene>
    <name evidence="7" type="ORF">SAMN06265364_13446</name>
</gene>
<dbReference type="KEGG" id="pje:CRM71_01795"/>
<dbReference type="InterPro" id="IPR027094">
    <property type="entry name" value="Mitofusin_fam"/>
</dbReference>
<evidence type="ECO:0000256" key="5">
    <source>
        <dbReference type="ARBA" id="ARBA00023136"/>
    </source>
</evidence>
<sequence>MEHNLFEELQAKKQQLIAFATKAVKYGWIPATKEETTNKGIISLEEIKEKIENDTLTIGVIGQMKCGKSTFLNSFVFKDDVLPAATTPMTAALSVITYGEKEHIVAEFYTADEWAEQKMQALREESEATDTLDASKIKAAKELISKANKLGTSLDSYLGKTKEDSFDQLIEYVGAEGKYVSITKSVTIYYPNECLKGVEVVDTPGFNDPIVSREERTKAFLAKADVVIMMLYAGRPFDATDRDIIFKNVRQCGIGKVLVGINKYDIPYCSETNPEDENQIKDYVKQEIKKACRECNDNTLVEILNDVEPIPLSAEMALLSELPMSKITSSDSFEFAWKRHCSNFGISTQTEMYRWSHIDQFIKAVQNMIDNEKGKILFKKPINAILAAGEKIKTDNEDALSLLSNKITLLLAPDSDLEEREEKLSKAKKRILKKIVYLEEDLNAEIRNLVGKGKNELEDIVDASCRRMLNIVQNEWGTFKSFDSISPKLDTELQALKTRKLKRATENISKDCENKIKRSIKEFFSDTEDILLKYLPDFNNKDFIKSTQNNITMDMGKSDLFSYANDDEEEITWGDVIGSICNGALNGVTLGLWEKTIDSISHSGIKKDVSDEINSISREFDPKPYLNQAFKSKDKIIEDVRNRFINELIEPLQEQITNVRSKINNKEQELHNAKEECKVLEETKRDIAKQIEDIQALQTELS</sequence>
<name>A0A2K9HBK0_9BACT</name>
<dbReference type="PANTHER" id="PTHR10465:SF0">
    <property type="entry name" value="SARCALUMENIN"/>
    <property type="match status" value="1"/>
</dbReference>
<comment type="caution">
    <text evidence="7">The sequence shown here is derived from an EMBL/GenBank/DDBJ whole genome shotgun (WGS) entry which is preliminary data.</text>
</comment>
<keyword evidence="5" id="KW-0472">Membrane</keyword>
<keyword evidence="8" id="KW-1185">Reference proteome</keyword>
<evidence type="ECO:0000256" key="3">
    <source>
        <dbReference type="ARBA" id="ARBA00022801"/>
    </source>
</evidence>
<reference evidence="7 8" key="1">
    <citation type="submission" date="2017-06" db="EMBL/GenBank/DDBJ databases">
        <authorList>
            <person name="Varghese N."/>
            <person name="Submissions S."/>
        </authorList>
    </citation>
    <scope>NUCLEOTIDE SEQUENCE [LARGE SCALE GENOMIC DNA]</scope>
    <source>
        <strain evidence="7 8">DSM 26989</strain>
    </source>
</reference>
<accession>A0A2K9HBK0</accession>
<evidence type="ECO:0000256" key="4">
    <source>
        <dbReference type="ARBA" id="ARBA00023134"/>
    </source>
</evidence>
<organism evidence="7 8">
    <name type="scientific">Prevotella jejuni</name>
    <dbReference type="NCBI Taxonomy" id="1177574"/>
    <lineage>
        <taxon>Bacteria</taxon>
        <taxon>Pseudomonadati</taxon>
        <taxon>Bacteroidota</taxon>
        <taxon>Bacteroidia</taxon>
        <taxon>Bacteroidales</taxon>
        <taxon>Prevotellaceae</taxon>
        <taxon>Prevotella</taxon>
    </lineage>
</organism>
<evidence type="ECO:0000256" key="1">
    <source>
        <dbReference type="ARBA" id="ARBA00004370"/>
    </source>
</evidence>
<evidence type="ECO:0000256" key="2">
    <source>
        <dbReference type="ARBA" id="ARBA00022741"/>
    </source>
</evidence>
<dbReference type="PANTHER" id="PTHR10465">
    <property type="entry name" value="TRANSMEMBRANE GTPASE FZO1"/>
    <property type="match status" value="1"/>
</dbReference>
<dbReference type="Pfam" id="PF00350">
    <property type="entry name" value="Dynamin_N"/>
    <property type="match status" value="1"/>
</dbReference>
<dbReference type="InterPro" id="IPR027417">
    <property type="entry name" value="P-loop_NTPase"/>
</dbReference>
<evidence type="ECO:0000313" key="8">
    <source>
        <dbReference type="Proteomes" id="UP000198427"/>
    </source>
</evidence>
<keyword evidence="3" id="KW-0378">Hydrolase</keyword>